<dbReference type="EMBL" id="JAMGBC010000001">
    <property type="protein sequence ID" value="MCL6679753.1"/>
    <property type="molecule type" value="Genomic_DNA"/>
</dbReference>
<keyword evidence="2" id="KW-0812">Transmembrane</keyword>
<feature type="transmembrane region" description="Helical" evidence="2">
    <location>
        <begin position="264"/>
        <end position="296"/>
    </location>
</feature>
<dbReference type="Pfam" id="PF12412">
    <property type="entry name" value="DUF3667"/>
    <property type="match status" value="1"/>
</dbReference>
<sequence>MPDLEAIGDAITGGVVGRAVEPKAGEAGHTQETACLNCGTPLSGPYCYQCGQHAHVHRTLTAFFHDFLHGVLHFEGKIWRTLPMLAWRPGELTRGYIDGQRARFVSPIALFLFCVFLTFAVMGLTGSRFGSGPVAAKQDLAEELRADKAKLQKLNEERSQLEKAGQPTAKVDARITDLRQEMAALEMIKDTKIPTEPLTINGLEMSGWLGDAMAKAKKNPELVLYKIKTNAYKFSWALIPISVPFVWMLFPFSRRFRLYDHTVFVTYSLSFMMLLLVTASVVGLVSNALASIAWFVPPVHMFRQLRGAYGVGTWGALWRTIALTIFAFIAISMFVSLLVGIGAFE</sequence>
<keyword evidence="1" id="KW-0175">Coiled coil</keyword>
<comment type="caution">
    <text evidence="3">The sequence shown here is derived from an EMBL/GenBank/DDBJ whole genome shotgun (WGS) entry which is preliminary data.</text>
</comment>
<dbReference type="InterPro" id="IPR022134">
    <property type="entry name" value="DUF3667"/>
</dbReference>
<keyword evidence="4" id="KW-1185">Reference proteome</keyword>
<evidence type="ECO:0000256" key="2">
    <source>
        <dbReference type="SAM" id="Phobius"/>
    </source>
</evidence>
<evidence type="ECO:0000313" key="3">
    <source>
        <dbReference type="EMBL" id="MCL6679753.1"/>
    </source>
</evidence>
<accession>A0ABT0RHP4</accession>
<name>A0ABT0RHP4_9SPHN</name>
<proteinExistence type="predicted"/>
<feature type="transmembrane region" description="Helical" evidence="2">
    <location>
        <begin position="234"/>
        <end position="252"/>
    </location>
</feature>
<dbReference type="RefSeq" id="WP_249868635.1">
    <property type="nucleotide sequence ID" value="NZ_JAMGBC010000001.1"/>
</dbReference>
<evidence type="ECO:0000256" key="1">
    <source>
        <dbReference type="SAM" id="Coils"/>
    </source>
</evidence>
<feature type="coiled-coil region" evidence="1">
    <location>
        <begin position="134"/>
        <end position="164"/>
    </location>
</feature>
<keyword evidence="2" id="KW-0472">Membrane</keyword>
<reference evidence="3" key="1">
    <citation type="submission" date="2022-05" db="EMBL/GenBank/DDBJ databases">
        <authorList>
            <person name="Jo J.-H."/>
            <person name="Im W.-T."/>
        </authorList>
    </citation>
    <scope>NUCLEOTIDE SEQUENCE</scope>
    <source>
        <strain evidence="3">RG327</strain>
    </source>
</reference>
<keyword evidence="2" id="KW-1133">Transmembrane helix</keyword>
<protein>
    <submittedName>
        <fullName evidence="3">DUF3667 domain-containing protein</fullName>
    </submittedName>
</protein>
<evidence type="ECO:0000313" key="4">
    <source>
        <dbReference type="Proteomes" id="UP001165343"/>
    </source>
</evidence>
<feature type="transmembrane region" description="Helical" evidence="2">
    <location>
        <begin position="104"/>
        <end position="124"/>
    </location>
</feature>
<dbReference type="Proteomes" id="UP001165343">
    <property type="component" value="Unassembled WGS sequence"/>
</dbReference>
<organism evidence="3 4">
    <name type="scientific">Sphingomonas anseongensis</name>
    <dbReference type="NCBI Taxonomy" id="2908207"/>
    <lineage>
        <taxon>Bacteria</taxon>
        <taxon>Pseudomonadati</taxon>
        <taxon>Pseudomonadota</taxon>
        <taxon>Alphaproteobacteria</taxon>
        <taxon>Sphingomonadales</taxon>
        <taxon>Sphingomonadaceae</taxon>
        <taxon>Sphingomonas</taxon>
    </lineage>
</organism>
<feature type="transmembrane region" description="Helical" evidence="2">
    <location>
        <begin position="316"/>
        <end position="344"/>
    </location>
</feature>
<gene>
    <name evidence="3" type="ORF">LZ519_10575</name>
</gene>